<dbReference type="Proteomes" id="UP000787472">
    <property type="component" value="Unassembled WGS sequence"/>
</dbReference>
<feature type="transmembrane region" description="Helical" evidence="1">
    <location>
        <begin position="16"/>
        <end position="44"/>
    </location>
</feature>
<keyword evidence="1" id="KW-1133">Transmembrane helix</keyword>
<keyword evidence="1" id="KW-0812">Transmembrane</keyword>
<name>A0A9E5T3C7_9GAMM</name>
<dbReference type="EMBL" id="JAAONZ010000013">
    <property type="protein sequence ID" value="NHO67037.1"/>
    <property type="molecule type" value="Genomic_DNA"/>
</dbReference>
<feature type="transmembrane region" description="Helical" evidence="1">
    <location>
        <begin position="56"/>
        <end position="77"/>
    </location>
</feature>
<feature type="transmembrane region" description="Helical" evidence="1">
    <location>
        <begin position="117"/>
        <end position="137"/>
    </location>
</feature>
<comment type="caution">
    <text evidence="2">The sequence shown here is derived from an EMBL/GenBank/DDBJ whole genome shotgun (WGS) entry which is preliminary data.</text>
</comment>
<dbReference type="AlphaFoldDB" id="A0A9E5T3C7"/>
<keyword evidence="1" id="KW-0472">Membrane</keyword>
<dbReference type="RefSeq" id="WP_167188971.1">
    <property type="nucleotide sequence ID" value="NZ_JAAONZ010000013.1"/>
</dbReference>
<evidence type="ECO:0000313" key="3">
    <source>
        <dbReference type="Proteomes" id="UP000787472"/>
    </source>
</evidence>
<keyword evidence="3" id="KW-1185">Reference proteome</keyword>
<protein>
    <submittedName>
        <fullName evidence="2">DUF2784 domain-containing protein</fullName>
    </submittedName>
</protein>
<sequence length="142" mass="16286">MPLNAITNSAPFSTSAYLLAADVMLVMHTLFVIFVILGLILIVMGKLLNWRWVRNFWFRLAHIIAIGIVVMQAWLGILCPLTGWEMALRERGGEAIYSGTFIAYWLGKVLYYPLPEWVFITGYSVFGAWVVGCWFWVRPRPL</sequence>
<accession>A0A9E5T3C7</accession>
<evidence type="ECO:0000313" key="2">
    <source>
        <dbReference type="EMBL" id="NHO67037.1"/>
    </source>
</evidence>
<dbReference type="InterPro" id="IPR021218">
    <property type="entry name" value="DUF2784"/>
</dbReference>
<evidence type="ECO:0000256" key="1">
    <source>
        <dbReference type="SAM" id="Phobius"/>
    </source>
</evidence>
<dbReference type="Pfam" id="PF10861">
    <property type="entry name" value="DUF2784"/>
    <property type="match status" value="1"/>
</dbReference>
<gene>
    <name evidence="2" type="ORF">G8770_15915</name>
</gene>
<reference evidence="2" key="1">
    <citation type="submission" date="2020-03" db="EMBL/GenBank/DDBJ databases">
        <authorList>
            <person name="Guo F."/>
        </authorList>
    </citation>
    <scope>NUCLEOTIDE SEQUENCE</scope>
    <source>
        <strain evidence="2">JCM 30134</strain>
    </source>
</reference>
<proteinExistence type="predicted"/>
<organism evidence="2 3">
    <name type="scientific">Pseudomaricurvus hydrocarbonicus</name>
    <dbReference type="NCBI Taxonomy" id="1470433"/>
    <lineage>
        <taxon>Bacteria</taxon>
        <taxon>Pseudomonadati</taxon>
        <taxon>Pseudomonadota</taxon>
        <taxon>Gammaproteobacteria</taxon>
        <taxon>Cellvibrionales</taxon>
        <taxon>Cellvibrionaceae</taxon>
        <taxon>Pseudomaricurvus</taxon>
    </lineage>
</organism>